<keyword evidence="1" id="KW-0472">Membrane</keyword>
<reference evidence="2" key="2">
    <citation type="submission" date="2013-04" db="UniProtKB">
        <authorList>
            <consortium name="EnsemblPlants"/>
        </authorList>
    </citation>
    <scope>IDENTIFICATION</scope>
</reference>
<protein>
    <submittedName>
        <fullName evidence="2">Uncharacterized protein</fullName>
    </submittedName>
</protein>
<organism evidence="2">
    <name type="scientific">Oryza brachyantha</name>
    <name type="common">malo sina</name>
    <dbReference type="NCBI Taxonomy" id="4533"/>
    <lineage>
        <taxon>Eukaryota</taxon>
        <taxon>Viridiplantae</taxon>
        <taxon>Streptophyta</taxon>
        <taxon>Embryophyta</taxon>
        <taxon>Tracheophyta</taxon>
        <taxon>Spermatophyta</taxon>
        <taxon>Magnoliopsida</taxon>
        <taxon>Liliopsida</taxon>
        <taxon>Poales</taxon>
        <taxon>Poaceae</taxon>
        <taxon>BOP clade</taxon>
        <taxon>Oryzoideae</taxon>
        <taxon>Oryzeae</taxon>
        <taxon>Oryzinae</taxon>
        <taxon>Oryza</taxon>
    </lineage>
</organism>
<dbReference type="Proteomes" id="UP000006038">
    <property type="component" value="Chromosome 9"/>
</dbReference>
<dbReference type="EnsemblPlants" id="OB09G13010.1">
    <property type="protein sequence ID" value="OB09G13010.1"/>
    <property type="gene ID" value="OB09G13010"/>
</dbReference>
<reference evidence="2" key="1">
    <citation type="journal article" date="2013" name="Nat. Commun.">
        <title>Whole-genome sequencing of Oryza brachyantha reveals mechanisms underlying Oryza genome evolution.</title>
        <authorList>
            <person name="Chen J."/>
            <person name="Huang Q."/>
            <person name="Gao D."/>
            <person name="Wang J."/>
            <person name="Lang Y."/>
            <person name="Liu T."/>
            <person name="Li B."/>
            <person name="Bai Z."/>
            <person name="Luis Goicoechea J."/>
            <person name="Liang C."/>
            <person name="Chen C."/>
            <person name="Zhang W."/>
            <person name="Sun S."/>
            <person name="Liao Y."/>
            <person name="Zhang X."/>
            <person name="Yang L."/>
            <person name="Song C."/>
            <person name="Wang M."/>
            <person name="Shi J."/>
            <person name="Liu G."/>
            <person name="Liu J."/>
            <person name="Zhou H."/>
            <person name="Zhou W."/>
            <person name="Yu Q."/>
            <person name="An N."/>
            <person name="Chen Y."/>
            <person name="Cai Q."/>
            <person name="Wang B."/>
            <person name="Liu B."/>
            <person name="Min J."/>
            <person name="Huang Y."/>
            <person name="Wu H."/>
            <person name="Li Z."/>
            <person name="Zhang Y."/>
            <person name="Yin Y."/>
            <person name="Song W."/>
            <person name="Jiang J."/>
            <person name="Jackson S.A."/>
            <person name="Wing R.A."/>
            <person name="Wang J."/>
            <person name="Chen M."/>
        </authorList>
    </citation>
    <scope>NUCLEOTIDE SEQUENCE [LARGE SCALE GENOMIC DNA]</scope>
    <source>
        <strain evidence="2">cv. IRGC 101232</strain>
    </source>
</reference>
<dbReference type="STRING" id="4533.J3MWC2"/>
<keyword evidence="3" id="KW-1185">Reference proteome</keyword>
<dbReference type="AlphaFoldDB" id="J3MWC2"/>
<dbReference type="PANTHER" id="PTHR31170:SF18">
    <property type="entry name" value="(WILD MALAYSIAN BANANA) HYPOTHETICAL PROTEIN"/>
    <property type="match status" value="1"/>
</dbReference>
<accession>J3MWC2</accession>
<evidence type="ECO:0000313" key="2">
    <source>
        <dbReference type="EnsemblPlants" id="OB09G13010.1"/>
    </source>
</evidence>
<dbReference type="OMA" id="TACWERS"/>
<dbReference type="eggNOG" id="ENOG502RY48">
    <property type="taxonomic scope" value="Eukaryota"/>
</dbReference>
<keyword evidence="1" id="KW-0812">Transmembrane</keyword>
<feature type="transmembrane region" description="Helical" evidence="1">
    <location>
        <begin position="417"/>
        <end position="438"/>
    </location>
</feature>
<name>J3MWC2_ORYBR</name>
<evidence type="ECO:0000256" key="1">
    <source>
        <dbReference type="SAM" id="Phobius"/>
    </source>
</evidence>
<dbReference type="InterPro" id="IPR004158">
    <property type="entry name" value="DUF247_pln"/>
</dbReference>
<evidence type="ECO:0000313" key="3">
    <source>
        <dbReference type="Proteomes" id="UP000006038"/>
    </source>
</evidence>
<keyword evidence="1" id="KW-1133">Transmembrane helix</keyword>
<dbReference type="Gramene" id="OB09G13010.1">
    <property type="protein sequence ID" value="OB09G13010.1"/>
    <property type="gene ID" value="OB09G13010"/>
</dbReference>
<sequence length="445" mass="50469">MDLMASRQCFETANNPSGCKIPLDDNGLKPKVMSIGPYYHDPLKGAMEQEKAAMLYDMLQAWEQQKPAMLTSLLKAVSAVEKEARENYFDRVPDMSSHEFVEMLLLDACYILAKFVLPYCCTSTGTSTASQTVSAMHDMELVRDIFYLLGNQIPFCALEKIHEVLHGGSSMSMPPGTTVVTDTLLTNVRQLLQHFGYSIRNDTLVEPWHLHHLLYMHFQPHNDGSISSSVAQVDSGRKSKAITYRWRAATYYRAAGVIFRKRHLDHGASKKWWFWFVDGGARSILDVRFDGLTLRIPSLMVDNNTYTVLRNLMMLEQHNPDKLGSHVTAYCVFLSQIAGTASDVALLVKMGIIVHLMANDIDVANMLSRLCSGITIDLDEPKHNYLHKTRKDVERTYKNRTIRCGALLWRRHFRNPLLAIAMVAAVVAFSCQIIQAYYTYKAYKP</sequence>
<proteinExistence type="predicted"/>
<dbReference type="HOGENOM" id="CLU_020188_5_3_1"/>
<dbReference type="Pfam" id="PF03140">
    <property type="entry name" value="DUF247"/>
    <property type="match status" value="1"/>
</dbReference>
<dbReference type="PANTHER" id="PTHR31170">
    <property type="entry name" value="BNAC04G53230D PROTEIN"/>
    <property type="match status" value="1"/>
</dbReference>